<dbReference type="GO" id="GO:0005737">
    <property type="term" value="C:cytoplasm"/>
    <property type="evidence" value="ECO:0007669"/>
    <property type="project" value="TreeGrafter"/>
</dbReference>
<comment type="similarity">
    <text evidence="1">Belongs to the peptidase C14B family.</text>
</comment>
<dbReference type="Pfam" id="PF00656">
    <property type="entry name" value="Peptidase_C14"/>
    <property type="match status" value="1"/>
</dbReference>
<protein>
    <recommendedName>
        <fullName evidence="2">Peptidase C14 caspase domain-containing protein</fullName>
    </recommendedName>
</protein>
<keyword evidence="4" id="KW-1185">Reference proteome</keyword>
<dbReference type="AlphaFoldDB" id="A0AAW0G9B4"/>
<sequence>MRLFALLVGITEWKDPDWPEVIGAAEDVANTRKYLEQDLHTPSSNIHVLEGPNATRDGILAQFRHHLINNRAIQDGDPILFYYAGHGDITDAPPHWPVISDDRKIESIVPYDYGTADRGGQYICGIPDRTIAALLEQLAERHGDNITVILDCCHSGHGTRKGVDQLPSFQIRAVDPAKAIPLRDNIDQEIWSSIPPSKQRRLRGVFTKRRDKSHVLIAACGPREQVIGNEEGGIFTKALLTCLRRKDIYPRSYAELVKHAERTLQADWMTLYPNYSLPNQHPQCEGVSRDRLVFEKTQVRPNMLTATWQPDRALFRIECSCSLLGIRPGTRFELYNLDPQYNIERVIGIATATEVGNTYLLATVAESTSVKGQLHKACLLDHPYILSFAVDDSVHRLPARVRAELSNLPPTLTRVDSTPERADILLQIQEQADGGVFLFLHRQDVHLRDLTTPVPRFDSSELETLNIIYLLESIAHFNYYLDKANVTHPYAEDVHMEMWLLDQGIAVPRPLKTEINFKNDEAIILATDNNEYVFVLQNNGQIPLYPYIMYFDTSTYEISIWWSPADDNAPLLPGGRLQIGASPEHQPTFDPFVPDGQRTDTSIIKIILMQTPTTLDLVAQGAQVGPDRITRTTRGGAEKSIVASLAKDGWDSITRKITVYI</sequence>
<proteinExistence type="inferred from homology"/>
<dbReference type="GO" id="GO:0006508">
    <property type="term" value="P:proteolysis"/>
    <property type="evidence" value="ECO:0007669"/>
    <property type="project" value="InterPro"/>
</dbReference>
<gene>
    <name evidence="3" type="ORF">QCA50_006586</name>
</gene>
<dbReference type="InterPro" id="IPR050452">
    <property type="entry name" value="Metacaspase"/>
</dbReference>
<dbReference type="Gene3D" id="3.40.50.1460">
    <property type="match status" value="1"/>
</dbReference>
<evidence type="ECO:0000256" key="1">
    <source>
        <dbReference type="ARBA" id="ARBA00009005"/>
    </source>
</evidence>
<evidence type="ECO:0000313" key="3">
    <source>
        <dbReference type="EMBL" id="KAK7689946.1"/>
    </source>
</evidence>
<dbReference type="PANTHER" id="PTHR48104">
    <property type="entry name" value="METACASPASE-4"/>
    <property type="match status" value="1"/>
</dbReference>
<comment type="caution">
    <text evidence="3">The sequence shown here is derived from an EMBL/GenBank/DDBJ whole genome shotgun (WGS) entry which is preliminary data.</text>
</comment>
<dbReference type="PANTHER" id="PTHR48104:SF30">
    <property type="entry name" value="METACASPASE-1"/>
    <property type="match status" value="1"/>
</dbReference>
<reference evidence="3 4" key="1">
    <citation type="submission" date="2022-09" db="EMBL/GenBank/DDBJ databases">
        <authorList>
            <person name="Palmer J.M."/>
        </authorList>
    </citation>
    <scope>NUCLEOTIDE SEQUENCE [LARGE SCALE GENOMIC DNA]</scope>
    <source>
        <strain evidence="3 4">DSM 7382</strain>
    </source>
</reference>
<name>A0AAW0G9B4_9APHY</name>
<dbReference type="GO" id="GO:0004197">
    <property type="term" value="F:cysteine-type endopeptidase activity"/>
    <property type="evidence" value="ECO:0007669"/>
    <property type="project" value="InterPro"/>
</dbReference>
<organism evidence="3 4">
    <name type="scientific">Cerrena zonata</name>
    <dbReference type="NCBI Taxonomy" id="2478898"/>
    <lineage>
        <taxon>Eukaryota</taxon>
        <taxon>Fungi</taxon>
        <taxon>Dikarya</taxon>
        <taxon>Basidiomycota</taxon>
        <taxon>Agaricomycotina</taxon>
        <taxon>Agaricomycetes</taxon>
        <taxon>Polyporales</taxon>
        <taxon>Cerrenaceae</taxon>
        <taxon>Cerrena</taxon>
    </lineage>
</organism>
<dbReference type="EMBL" id="JASBNA010000007">
    <property type="protein sequence ID" value="KAK7689946.1"/>
    <property type="molecule type" value="Genomic_DNA"/>
</dbReference>
<evidence type="ECO:0000259" key="2">
    <source>
        <dbReference type="Pfam" id="PF00656"/>
    </source>
</evidence>
<accession>A0AAW0G9B4</accession>
<dbReference type="InterPro" id="IPR011600">
    <property type="entry name" value="Pept_C14_caspase"/>
</dbReference>
<evidence type="ECO:0000313" key="4">
    <source>
        <dbReference type="Proteomes" id="UP001385951"/>
    </source>
</evidence>
<feature type="domain" description="Peptidase C14 caspase" evidence="2">
    <location>
        <begin position="4"/>
        <end position="269"/>
    </location>
</feature>
<dbReference type="Proteomes" id="UP001385951">
    <property type="component" value="Unassembled WGS sequence"/>
</dbReference>